<name>A0ABW3QJH1_9BACT</name>
<evidence type="ECO:0000256" key="8">
    <source>
        <dbReference type="SAM" id="MobiDB-lite"/>
    </source>
</evidence>
<evidence type="ECO:0000256" key="1">
    <source>
        <dbReference type="ARBA" id="ARBA00004236"/>
    </source>
</evidence>
<dbReference type="SMART" id="SM00471">
    <property type="entry name" value="HDc"/>
    <property type="match status" value="1"/>
</dbReference>
<keyword evidence="4" id="KW-0547">Nucleotide-binding</keyword>
<comment type="subcellular location">
    <subcellularLocation>
        <location evidence="1">Cell membrane</location>
    </subcellularLocation>
</comment>
<keyword evidence="3 9" id="KW-0812">Transmembrane</keyword>
<evidence type="ECO:0000256" key="7">
    <source>
        <dbReference type="ARBA" id="ARBA00023136"/>
    </source>
</evidence>
<keyword evidence="7 9" id="KW-0472">Membrane</keyword>
<feature type="transmembrane region" description="Helical" evidence="9">
    <location>
        <begin position="276"/>
        <end position="300"/>
    </location>
</feature>
<dbReference type="Gene3D" id="1.10.3210.10">
    <property type="entry name" value="Hypothetical protein af1432"/>
    <property type="match status" value="1"/>
</dbReference>
<keyword evidence="6" id="KW-0051">Antiviral defense</keyword>
<evidence type="ECO:0000256" key="5">
    <source>
        <dbReference type="ARBA" id="ARBA00022989"/>
    </source>
</evidence>
<dbReference type="RefSeq" id="WP_265990060.1">
    <property type="nucleotide sequence ID" value="NZ_CP110973.1"/>
</dbReference>
<feature type="compositionally biased region" description="Basic and acidic residues" evidence="8">
    <location>
        <begin position="214"/>
        <end position="228"/>
    </location>
</feature>
<dbReference type="InterPro" id="IPR006674">
    <property type="entry name" value="HD_domain"/>
</dbReference>
<evidence type="ECO:0000259" key="10">
    <source>
        <dbReference type="PROSITE" id="PS51831"/>
    </source>
</evidence>
<feature type="transmembrane region" description="Helical" evidence="9">
    <location>
        <begin position="251"/>
        <end position="270"/>
    </location>
</feature>
<dbReference type="EMBL" id="JBHTLP010000002">
    <property type="protein sequence ID" value="MFD1139985.1"/>
    <property type="molecule type" value="Genomic_DNA"/>
</dbReference>
<dbReference type="CDD" id="cd00077">
    <property type="entry name" value="HDc"/>
    <property type="match status" value="1"/>
</dbReference>
<keyword evidence="2" id="KW-1003">Cell membrane</keyword>
<gene>
    <name evidence="11" type="ORF">ACFQ4C_02660</name>
</gene>
<dbReference type="Pfam" id="PF18967">
    <property type="entry name" value="PycTM"/>
    <property type="match status" value="1"/>
</dbReference>
<evidence type="ECO:0000313" key="11">
    <source>
        <dbReference type="EMBL" id="MFD1139985.1"/>
    </source>
</evidence>
<comment type="caution">
    <text evidence="11">The sequence shown here is derived from an EMBL/GenBank/DDBJ whole genome shotgun (WGS) entry which is preliminary data.</text>
</comment>
<keyword evidence="5 9" id="KW-1133">Transmembrane helix</keyword>
<feature type="region of interest" description="Disordered" evidence="8">
    <location>
        <begin position="197"/>
        <end position="228"/>
    </location>
</feature>
<accession>A0ABW3QJH1</accession>
<evidence type="ECO:0000313" key="12">
    <source>
        <dbReference type="Proteomes" id="UP001597116"/>
    </source>
</evidence>
<keyword evidence="12" id="KW-1185">Reference proteome</keyword>
<dbReference type="InterPro" id="IPR006675">
    <property type="entry name" value="HDIG_dom"/>
</dbReference>
<dbReference type="InterPro" id="IPR043760">
    <property type="entry name" value="PycTM_dom"/>
</dbReference>
<evidence type="ECO:0000256" key="2">
    <source>
        <dbReference type="ARBA" id="ARBA00022475"/>
    </source>
</evidence>
<evidence type="ECO:0000256" key="4">
    <source>
        <dbReference type="ARBA" id="ARBA00022741"/>
    </source>
</evidence>
<dbReference type="NCBIfam" id="TIGR00277">
    <property type="entry name" value="HDIG"/>
    <property type="match status" value="1"/>
</dbReference>
<dbReference type="Proteomes" id="UP001597116">
    <property type="component" value="Unassembled WGS sequence"/>
</dbReference>
<feature type="domain" description="HD" evidence="10">
    <location>
        <begin position="30"/>
        <end position="131"/>
    </location>
</feature>
<reference evidence="12" key="1">
    <citation type="journal article" date="2019" name="Int. J. Syst. Evol. Microbiol.">
        <title>The Global Catalogue of Microorganisms (GCM) 10K type strain sequencing project: providing services to taxonomists for standard genome sequencing and annotation.</title>
        <authorList>
            <consortium name="The Broad Institute Genomics Platform"/>
            <consortium name="The Broad Institute Genome Sequencing Center for Infectious Disease"/>
            <person name="Wu L."/>
            <person name="Ma J."/>
        </authorList>
    </citation>
    <scope>NUCLEOTIDE SEQUENCE [LARGE SCALE GENOMIC DNA]</scope>
    <source>
        <strain evidence="12">CCUG 55608</strain>
    </source>
</reference>
<evidence type="ECO:0000256" key="9">
    <source>
        <dbReference type="SAM" id="Phobius"/>
    </source>
</evidence>
<protein>
    <submittedName>
        <fullName evidence="11">Pycsar system effector family protein</fullName>
    </submittedName>
</protein>
<dbReference type="PROSITE" id="PS51831">
    <property type="entry name" value="HD"/>
    <property type="match status" value="1"/>
</dbReference>
<dbReference type="InterPro" id="IPR003607">
    <property type="entry name" value="HD/PDEase_dom"/>
</dbReference>
<feature type="transmembrane region" description="Helical" evidence="9">
    <location>
        <begin position="374"/>
        <end position="397"/>
    </location>
</feature>
<dbReference type="Pfam" id="PF01966">
    <property type="entry name" value="HD"/>
    <property type="match status" value="1"/>
</dbReference>
<evidence type="ECO:0000256" key="6">
    <source>
        <dbReference type="ARBA" id="ARBA00023118"/>
    </source>
</evidence>
<dbReference type="SUPFAM" id="SSF109604">
    <property type="entry name" value="HD-domain/PDEase-like"/>
    <property type="match status" value="1"/>
</dbReference>
<sequence length="400" mass="45773">MLTEISLIDRTREYAETLLRALPEELVYHNLKHTLQVAEAAEQIGKQAGLNQEELENAIMAAWLHDIGYAQKRQQHEAAGVDMARPFLEELGLSEERIRVITDSVLATQLPQNPHTRVAEVVCDADLFHLSSDRFFERSELMRQEFKNTTGKVGKKKWMLGSITLMECHHYFTDYGKTVLTPLKEKNLEKARRKLAELEADDEGKEASPAGTRPPEDEPKKPKRPDRGIETMFRVTSQNHFQLSAMADNKANIMISVNTIIVSLIVSILIRKLDEWPQLIIPTVMLTISCLAATIFAILATRPHITSGRFSKEDIHNKQANLLFFGNFHKMDLVDYEWGMREMMNDADFLYSSMTRDIYYLGKVLGKKYRLLRIAYTMFMFGFAASVLAFGVAAYFFPTR</sequence>
<organism evidence="11 12">
    <name type="scientific">Larkinella insperata</name>
    <dbReference type="NCBI Taxonomy" id="332158"/>
    <lineage>
        <taxon>Bacteria</taxon>
        <taxon>Pseudomonadati</taxon>
        <taxon>Bacteroidota</taxon>
        <taxon>Cytophagia</taxon>
        <taxon>Cytophagales</taxon>
        <taxon>Spirosomataceae</taxon>
        <taxon>Larkinella</taxon>
    </lineage>
</organism>
<evidence type="ECO:0000256" key="3">
    <source>
        <dbReference type="ARBA" id="ARBA00022692"/>
    </source>
</evidence>
<proteinExistence type="predicted"/>